<feature type="region of interest" description="Disordered" evidence="1">
    <location>
        <begin position="562"/>
        <end position="588"/>
    </location>
</feature>
<feature type="compositionally biased region" description="Basic and acidic residues" evidence="1">
    <location>
        <begin position="575"/>
        <end position="585"/>
    </location>
</feature>
<feature type="compositionally biased region" description="Gly residues" evidence="1">
    <location>
        <begin position="494"/>
        <end position="508"/>
    </location>
</feature>
<feature type="compositionally biased region" description="Low complexity" evidence="1">
    <location>
        <begin position="630"/>
        <end position="650"/>
    </location>
</feature>
<organism evidence="2">
    <name type="scientific">Ditylum brightwellii</name>
    <dbReference type="NCBI Taxonomy" id="49249"/>
    <lineage>
        <taxon>Eukaryota</taxon>
        <taxon>Sar</taxon>
        <taxon>Stramenopiles</taxon>
        <taxon>Ochrophyta</taxon>
        <taxon>Bacillariophyta</taxon>
        <taxon>Mediophyceae</taxon>
        <taxon>Lithodesmiophycidae</taxon>
        <taxon>Lithodesmiales</taxon>
        <taxon>Lithodesmiaceae</taxon>
        <taxon>Ditylum</taxon>
    </lineage>
</organism>
<feature type="region of interest" description="Disordered" evidence="1">
    <location>
        <begin position="494"/>
        <end position="525"/>
    </location>
</feature>
<feature type="compositionally biased region" description="Low complexity" evidence="1">
    <location>
        <begin position="562"/>
        <end position="574"/>
    </location>
</feature>
<evidence type="ECO:0000313" key="2">
    <source>
        <dbReference type="EMBL" id="CAD9330449.1"/>
    </source>
</evidence>
<gene>
    <name evidence="2" type="ORF">DBRI1063_LOCUS11296</name>
</gene>
<feature type="region of interest" description="Disordered" evidence="1">
    <location>
        <begin position="629"/>
        <end position="650"/>
    </location>
</feature>
<feature type="region of interest" description="Disordered" evidence="1">
    <location>
        <begin position="396"/>
        <end position="428"/>
    </location>
</feature>
<dbReference type="EMBL" id="HBGN01017654">
    <property type="protein sequence ID" value="CAD9330449.1"/>
    <property type="molecule type" value="Transcribed_RNA"/>
</dbReference>
<dbReference type="AlphaFoldDB" id="A0A7S1Z7F5"/>
<sequence length="693" mass="79222">MQKHTLIPTCITKQPTNKQNHLLFPYYDESFIHNKRKRQIYYNSSIYNWIQILFCINSYYTVTCLCFQQTSVVVPSLQSSHCLGTRAISVCSCSLTQLYAQQNYKEESSEEENQKETNVIQTSSNSKFHQWGVTFPSSPQNPSQHHSFKMPSFPSTTHDVANQAYDAITHTLYSSPSIKLDPNIVSNAMSKNVYFDYRPVRDTLKRDVGRLGIEIDGARYLIDAPNHDDDEEEDEHKKKRGGGFQVRGDAEGRSIRKLSIVLAGLLSRYPWKGLEHYEDDDDNDNYQEKDDDQLHQNHKTRNHVSNNNDNDNVTTRPIALYFNTVRQALLASQELQLLKLKQEKYKLRRHRSSHHDASSSSLRREERDLYVQPVYNNIRIFVLDPNNLEVPIDMTLTTTSEEEEEDTSSSSQTKRRKPWGHSRNLRKGKIDPKQGLLLIVRPTDYNIEFKPPGPSFGTIDALQMLLARASVHYLPCVVISPRLTEQLGGGTIGITTNGDGGSGSGTSSGNGWDQSGYQKSATYGGAEPPNGPTPWIIRDLYPPVYTWVGCALNLVNRRPSLSSLRGSSSTNNNGDNKEVVQKEEEERNDDEVEYYWYHPRIVMYQSVMEEGHVWRLFAVKEEIYPLKKSQQQQQQRKNGVLSSPPSSSSLSTTIEKIKVSYDYIASTKTSSGRPNKDILYDVFMEWCLYTFEE</sequence>
<feature type="compositionally biased region" description="Basic residues" evidence="1">
    <location>
        <begin position="413"/>
        <end position="427"/>
    </location>
</feature>
<reference evidence="2" key="1">
    <citation type="submission" date="2021-01" db="EMBL/GenBank/DDBJ databases">
        <authorList>
            <person name="Corre E."/>
            <person name="Pelletier E."/>
            <person name="Niang G."/>
            <person name="Scheremetjew M."/>
            <person name="Finn R."/>
            <person name="Kale V."/>
            <person name="Holt S."/>
            <person name="Cochrane G."/>
            <person name="Meng A."/>
            <person name="Brown T."/>
            <person name="Cohen L."/>
        </authorList>
    </citation>
    <scope>NUCLEOTIDE SEQUENCE</scope>
    <source>
        <strain evidence="2">Pop2</strain>
    </source>
</reference>
<proteinExistence type="predicted"/>
<accession>A0A7S1Z7F5</accession>
<name>A0A7S1Z7F5_9STRA</name>
<feature type="compositionally biased region" description="Polar residues" evidence="1">
    <location>
        <begin position="512"/>
        <end position="521"/>
    </location>
</feature>
<feature type="region of interest" description="Disordered" evidence="1">
    <location>
        <begin position="224"/>
        <end position="247"/>
    </location>
</feature>
<evidence type="ECO:0000256" key="1">
    <source>
        <dbReference type="SAM" id="MobiDB-lite"/>
    </source>
</evidence>
<protein>
    <submittedName>
        <fullName evidence="2">Uncharacterized protein</fullName>
    </submittedName>
</protein>